<sequence>MWYGVAADVVVGIHVAYVAYVVLGQLAIVVAAPFKWRWARNPWFRFSHLTAIAIVAFEEFRGIRCPLTVWEEQLRALAGQGFNDSQTFMGRLMHDLLFYDLPQIFFTTVHVAAFVLIVQALVMYPRGGSGSGRQKERRPQRWRPLRLDFLPGALTILHPKVREYRDG</sequence>
<evidence type="ECO:0000313" key="2">
    <source>
        <dbReference type="EMBL" id="MDY3559609.1"/>
    </source>
</evidence>
<keyword evidence="1" id="KW-0472">Membrane</keyword>
<keyword evidence="1" id="KW-1133">Transmembrane helix</keyword>
<dbReference type="RefSeq" id="WP_320686340.1">
    <property type="nucleotide sequence ID" value="NZ_JAXBLV010000111.1"/>
</dbReference>
<accession>A0ABU5EXD5</accession>
<reference evidence="3" key="1">
    <citation type="journal article" date="2023" name="Mar. Drugs">
        <title>Gemmata algarum, a Novel Planctomycete Isolated from an Algal Mat, Displays Antimicrobial Activity.</title>
        <authorList>
            <person name="Kumar G."/>
            <person name="Kallscheuer N."/>
            <person name="Kashif M."/>
            <person name="Ahamad S."/>
            <person name="Jagadeeshwari U."/>
            <person name="Pannikurungottu S."/>
            <person name="Haufschild T."/>
            <person name="Kabuu M."/>
            <person name="Sasikala C."/>
            <person name="Jogler C."/>
            <person name="Ramana C."/>
        </authorList>
    </citation>
    <scope>NUCLEOTIDE SEQUENCE [LARGE SCALE GENOMIC DNA]</scope>
    <source>
        <strain evidence="3">JC673</strain>
    </source>
</reference>
<feature type="transmembrane region" description="Helical" evidence="1">
    <location>
        <begin position="104"/>
        <end position="124"/>
    </location>
</feature>
<name>A0ABU5EXD5_9BACT</name>
<comment type="caution">
    <text evidence="2">The sequence shown here is derived from an EMBL/GenBank/DDBJ whole genome shotgun (WGS) entry which is preliminary data.</text>
</comment>
<protein>
    <submittedName>
        <fullName evidence="2">DUF2784 domain-containing protein</fullName>
    </submittedName>
</protein>
<evidence type="ECO:0000256" key="1">
    <source>
        <dbReference type="SAM" id="Phobius"/>
    </source>
</evidence>
<gene>
    <name evidence="2" type="ORF">R5W23_000603</name>
</gene>
<organism evidence="2 3">
    <name type="scientific">Gemmata algarum</name>
    <dbReference type="NCBI Taxonomy" id="2975278"/>
    <lineage>
        <taxon>Bacteria</taxon>
        <taxon>Pseudomonadati</taxon>
        <taxon>Planctomycetota</taxon>
        <taxon>Planctomycetia</taxon>
        <taxon>Gemmatales</taxon>
        <taxon>Gemmataceae</taxon>
        <taxon>Gemmata</taxon>
    </lineage>
</organism>
<feature type="transmembrane region" description="Helical" evidence="1">
    <location>
        <begin position="12"/>
        <end position="34"/>
    </location>
</feature>
<dbReference type="EMBL" id="JAXBLV010000111">
    <property type="protein sequence ID" value="MDY3559609.1"/>
    <property type="molecule type" value="Genomic_DNA"/>
</dbReference>
<dbReference type="Proteomes" id="UP001272242">
    <property type="component" value="Unassembled WGS sequence"/>
</dbReference>
<keyword evidence="1" id="KW-0812">Transmembrane</keyword>
<proteinExistence type="predicted"/>
<dbReference type="Pfam" id="PF10861">
    <property type="entry name" value="DUF2784"/>
    <property type="match status" value="1"/>
</dbReference>
<keyword evidence="3" id="KW-1185">Reference proteome</keyword>
<dbReference type="InterPro" id="IPR021218">
    <property type="entry name" value="DUF2784"/>
</dbReference>
<evidence type="ECO:0000313" key="3">
    <source>
        <dbReference type="Proteomes" id="UP001272242"/>
    </source>
</evidence>